<evidence type="ECO:0000313" key="3">
    <source>
        <dbReference type="EMBL" id="SCL57621.1"/>
    </source>
</evidence>
<dbReference type="PANTHER" id="PTHR45128">
    <property type="entry name" value="METHYLTRANSFERASE TYPE 11"/>
    <property type="match status" value="1"/>
</dbReference>
<feature type="domain" description="S-adenosylmethionine-dependent methyltransferase Rv2258c-like winged HTH" evidence="2">
    <location>
        <begin position="32"/>
        <end position="107"/>
    </location>
</feature>
<dbReference type="OrthoDB" id="9801363at2"/>
<dbReference type="GO" id="GO:0032259">
    <property type="term" value="P:methylation"/>
    <property type="evidence" value="ECO:0007669"/>
    <property type="project" value="UniProtKB-KW"/>
</dbReference>
<dbReference type="GO" id="GO:0008168">
    <property type="term" value="F:methyltransferase activity"/>
    <property type="evidence" value="ECO:0007669"/>
    <property type="project" value="UniProtKB-KW"/>
</dbReference>
<sequence length="367" mass="38717">MARTETTIAAPIDPAQAGAFLQRFMGDISGSAVTTMCAVGDRLGLFGALAAAGRSSSEELAARLGLTERYVREWLLTLHSAGYLDSEVDPSTGATTYTLPPAHAAVLVDGSPLYMGGVARLLPTLGVLLGEVVEGFRSGSGIDVDRYPPEFFHTMWRMSELWLDAMLVDQWIPAVDGLAEQLRTGVDVAHLSSGSGRALILLAEAFPESRFVGFDRVPANVAHAREMAHRAGVADRVRFEVGDGVDALTTGRFPLVLALDVLHDALDITATLTAVAGTLGPDGVFLLLETDCAERPEENRGAAASLFYSTSTLYSVPIALAAGGEALGMMGLPPGRLRSLCADAGLSTMRTLMHPIPTFNTLYAIGA</sequence>
<dbReference type="EMBL" id="FMIA01000002">
    <property type="protein sequence ID" value="SCL57621.1"/>
    <property type="molecule type" value="Genomic_DNA"/>
</dbReference>
<gene>
    <name evidence="3" type="ORF">GA0070617_3578</name>
</gene>
<dbReference type="CDD" id="cd02440">
    <property type="entry name" value="AdoMet_MTases"/>
    <property type="match status" value="1"/>
</dbReference>
<dbReference type="STRING" id="683228.GA0070617_3578"/>
<dbReference type="Gene3D" id="1.10.10.10">
    <property type="entry name" value="Winged helix-like DNA-binding domain superfamily/Winged helix DNA-binding domain"/>
    <property type="match status" value="1"/>
</dbReference>
<dbReference type="Gene3D" id="3.40.50.150">
    <property type="entry name" value="Vaccinia Virus protein VP39"/>
    <property type="match status" value="1"/>
</dbReference>
<keyword evidence="3" id="KW-0808">Transferase</keyword>
<dbReference type="InterPro" id="IPR053173">
    <property type="entry name" value="SAM-binding_MTase"/>
</dbReference>
<keyword evidence="4" id="KW-1185">Reference proteome</keyword>
<protein>
    <submittedName>
        <fullName evidence="3">Methyltransferase domain-containing protein</fullName>
    </submittedName>
</protein>
<dbReference type="SUPFAM" id="SSF53335">
    <property type="entry name" value="S-adenosyl-L-methionine-dependent methyltransferases"/>
    <property type="match status" value="1"/>
</dbReference>
<feature type="domain" description="Methyltransferase" evidence="1">
    <location>
        <begin position="190"/>
        <end position="291"/>
    </location>
</feature>
<evidence type="ECO:0000313" key="4">
    <source>
        <dbReference type="Proteomes" id="UP000198937"/>
    </source>
</evidence>
<dbReference type="InterPro" id="IPR029063">
    <property type="entry name" value="SAM-dependent_MTases_sf"/>
</dbReference>
<organism evidence="3 4">
    <name type="scientific">Micromonospora yangpuensis</name>
    <dbReference type="NCBI Taxonomy" id="683228"/>
    <lineage>
        <taxon>Bacteria</taxon>
        <taxon>Bacillati</taxon>
        <taxon>Actinomycetota</taxon>
        <taxon>Actinomycetes</taxon>
        <taxon>Micromonosporales</taxon>
        <taxon>Micromonosporaceae</taxon>
        <taxon>Micromonospora</taxon>
    </lineage>
</organism>
<dbReference type="InterPro" id="IPR025714">
    <property type="entry name" value="Methyltranfer_dom"/>
</dbReference>
<dbReference type="SUPFAM" id="SSF46785">
    <property type="entry name" value="Winged helix' DNA-binding domain"/>
    <property type="match status" value="1"/>
</dbReference>
<dbReference type="InterPro" id="IPR048711">
    <property type="entry name" value="WHD_Rv2258c"/>
</dbReference>
<accession>A0A1C6UUF2</accession>
<keyword evidence="3" id="KW-0489">Methyltransferase</keyword>
<dbReference type="Proteomes" id="UP000198937">
    <property type="component" value="Unassembled WGS sequence"/>
</dbReference>
<dbReference type="PANTHER" id="PTHR45128:SF2">
    <property type="entry name" value="METHYLTRANSFERASE DOMAIN-CONTAINING PROTEIN"/>
    <property type="match status" value="1"/>
</dbReference>
<evidence type="ECO:0000259" key="1">
    <source>
        <dbReference type="Pfam" id="PF13847"/>
    </source>
</evidence>
<evidence type="ECO:0000259" key="2">
    <source>
        <dbReference type="Pfam" id="PF21320"/>
    </source>
</evidence>
<name>A0A1C6UUF2_9ACTN</name>
<dbReference type="AlphaFoldDB" id="A0A1C6UUF2"/>
<dbReference type="InterPro" id="IPR036388">
    <property type="entry name" value="WH-like_DNA-bd_sf"/>
</dbReference>
<dbReference type="Pfam" id="PF21320">
    <property type="entry name" value="WHD_Rv2258c"/>
    <property type="match status" value="1"/>
</dbReference>
<dbReference type="InterPro" id="IPR036390">
    <property type="entry name" value="WH_DNA-bd_sf"/>
</dbReference>
<dbReference type="RefSeq" id="WP_091439375.1">
    <property type="nucleotide sequence ID" value="NZ_BMMJ01000013.1"/>
</dbReference>
<reference evidence="3 4" key="1">
    <citation type="submission" date="2016-06" db="EMBL/GenBank/DDBJ databases">
        <authorList>
            <person name="Kjaerup R.B."/>
            <person name="Dalgaard T.S."/>
            <person name="Juul-Madsen H.R."/>
        </authorList>
    </citation>
    <scope>NUCLEOTIDE SEQUENCE [LARGE SCALE GENOMIC DNA]</scope>
    <source>
        <strain evidence="3 4">DSM 45577</strain>
    </source>
</reference>
<dbReference type="Pfam" id="PF13847">
    <property type="entry name" value="Methyltransf_31"/>
    <property type="match status" value="1"/>
</dbReference>
<proteinExistence type="predicted"/>